<proteinExistence type="predicted"/>
<dbReference type="AlphaFoldDB" id="A0ABD6CNI5"/>
<dbReference type="PROSITE" id="PS51078">
    <property type="entry name" value="ICLR_ED"/>
    <property type="match status" value="1"/>
</dbReference>
<keyword evidence="1" id="KW-0805">Transcription regulation</keyword>
<dbReference type="GO" id="GO:0006355">
    <property type="term" value="P:regulation of DNA-templated transcription"/>
    <property type="evidence" value="ECO:0007669"/>
    <property type="project" value="UniProtKB-ARBA"/>
</dbReference>
<protein>
    <submittedName>
        <fullName evidence="6">IclR family transcriptional regulator</fullName>
    </submittedName>
</protein>
<feature type="domain" description="IclR-ED" evidence="5">
    <location>
        <begin position="69"/>
        <end position="252"/>
    </location>
</feature>
<feature type="domain" description="HTH iclR-type" evidence="4">
    <location>
        <begin position="9"/>
        <end position="68"/>
    </location>
</feature>
<evidence type="ECO:0000259" key="4">
    <source>
        <dbReference type="PROSITE" id="PS51077"/>
    </source>
</evidence>
<dbReference type="InterPro" id="IPR005471">
    <property type="entry name" value="Tscrpt_reg_IclR_N"/>
</dbReference>
<organism evidence="6 7">
    <name type="scientific">Halobellus rarus</name>
    <dbReference type="NCBI Taxonomy" id="1126237"/>
    <lineage>
        <taxon>Archaea</taxon>
        <taxon>Methanobacteriati</taxon>
        <taxon>Methanobacteriota</taxon>
        <taxon>Stenosarchaea group</taxon>
        <taxon>Halobacteria</taxon>
        <taxon>Halobacteriales</taxon>
        <taxon>Haloferacaceae</taxon>
        <taxon>Halobellus</taxon>
    </lineage>
</organism>
<dbReference type="Gene3D" id="1.10.10.10">
    <property type="entry name" value="Winged helix-like DNA-binding domain superfamily/Winged helix DNA-binding domain"/>
    <property type="match status" value="1"/>
</dbReference>
<dbReference type="InterPro" id="IPR029016">
    <property type="entry name" value="GAF-like_dom_sf"/>
</dbReference>
<keyword evidence="2" id="KW-0238">DNA-binding</keyword>
<dbReference type="InterPro" id="IPR036390">
    <property type="entry name" value="WH_DNA-bd_sf"/>
</dbReference>
<dbReference type="Gene3D" id="3.30.450.40">
    <property type="match status" value="1"/>
</dbReference>
<dbReference type="Pfam" id="PF09339">
    <property type="entry name" value="HTH_IclR"/>
    <property type="match status" value="1"/>
</dbReference>
<dbReference type="InterPro" id="IPR050707">
    <property type="entry name" value="HTH_MetabolicPath_Reg"/>
</dbReference>
<dbReference type="SUPFAM" id="SSF46785">
    <property type="entry name" value="Winged helix' DNA-binding domain"/>
    <property type="match status" value="1"/>
</dbReference>
<keyword evidence="3" id="KW-0804">Transcription</keyword>
<keyword evidence="7" id="KW-1185">Reference proteome</keyword>
<reference evidence="6 7" key="1">
    <citation type="journal article" date="2019" name="Int. J. Syst. Evol. Microbiol.">
        <title>The Global Catalogue of Microorganisms (GCM) 10K type strain sequencing project: providing services to taxonomists for standard genome sequencing and annotation.</title>
        <authorList>
            <consortium name="The Broad Institute Genomics Platform"/>
            <consortium name="The Broad Institute Genome Sequencing Center for Infectious Disease"/>
            <person name="Wu L."/>
            <person name="Ma J."/>
        </authorList>
    </citation>
    <scope>NUCLEOTIDE SEQUENCE [LARGE SCALE GENOMIC DNA]</scope>
    <source>
        <strain evidence="6 7">CGMCC 1.12121</strain>
    </source>
</reference>
<dbReference type="Proteomes" id="UP001597085">
    <property type="component" value="Unassembled WGS sequence"/>
</dbReference>
<dbReference type="InterPro" id="IPR036388">
    <property type="entry name" value="WH-like_DNA-bd_sf"/>
</dbReference>
<dbReference type="SUPFAM" id="SSF55781">
    <property type="entry name" value="GAF domain-like"/>
    <property type="match status" value="1"/>
</dbReference>
<dbReference type="PANTHER" id="PTHR30136:SF35">
    <property type="entry name" value="HTH-TYPE TRANSCRIPTIONAL REGULATOR RV1719"/>
    <property type="match status" value="1"/>
</dbReference>
<dbReference type="PANTHER" id="PTHR30136">
    <property type="entry name" value="HELIX-TURN-HELIX TRANSCRIPTIONAL REGULATOR, ICLR FAMILY"/>
    <property type="match status" value="1"/>
</dbReference>
<evidence type="ECO:0000256" key="3">
    <source>
        <dbReference type="ARBA" id="ARBA00023163"/>
    </source>
</evidence>
<sequence>MGKKANHPVRTSEKTLRLIETLDTDDGFRLSELEDRLDMSKSGIHNHLSTLREHGYVKKDGDEYALSLKFLSLGGHVRSRSPLYQYGRSKIDQLASDTGMLANLATEEGGRAVYLYQSRGNYAVHLDTHVGYRLRLHNIGIGKAILASLSRDRVESIVEEWGLPEATENTITDREELFEELETIRERGYATDNEERTEGLTCIGAPVKLGGDVLGAISISAPTKRLGNAGFDDDITAEVESTAHELALDIKYARQ</sequence>
<comment type="caution">
    <text evidence="6">The sequence shown here is derived from an EMBL/GenBank/DDBJ whole genome shotgun (WGS) entry which is preliminary data.</text>
</comment>
<dbReference type="PROSITE" id="PS51077">
    <property type="entry name" value="HTH_ICLR"/>
    <property type="match status" value="1"/>
</dbReference>
<evidence type="ECO:0000256" key="1">
    <source>
        <dbReference type="ARBA" id="ARBA00023015"/>
    </source>
</evidence>
<dbReference type="InterPro" id="IPR014757">
    <property type="entry name" value="Tscrpt_reg_IclR_C"/>
</dbReference>
<evidence type="ECO:0000313" key="6">
    <source>
        <dbReference type="EMBL" id="MFD1599733.1"/>
    </source>
</evidence>
<dbReference type="Pfam" id="PF01614">
    <property type="entry name" value="IclR_C"/>
    <property type="match status" value="1"/>
</dbReference>
<accession>A0ABD6CNI5</accession>
<dbReference type="GO" id="GO:0003677">
    <property type="term" value="F:DNA binding"/>
    <property type="evidence" value="ECO:0007669"/>
    <property type="project" value="UniProtKB-KW"/>
</dbReference>
<evidence type="ECO:0000256" key="2">
    <source>
        <dbReference type="ARBA" id="ARBA00023125"/>
    </source>
</evidence>
<dbReference type="EMBL" id="JBHUDK010000010">
    <property type="protein sequence ID" value="MFD1599733.1"/>
    <property type="molecule type" value="Genomic_DNA"/>
</dbReference>
<evidence type="ECO:0000259" key="5">
    <source>
        <dbReference type="PROSITE" id="PS51078"/>
    </source>
</evidence>
<name>A0ABD6CNI5_9EURY</name>
<dbReference type="RefSeq" id="WP_256420640.1">
    <property type="nucleotide sequence ID" value="NZ_JANHDI010000004.1"/>
</dbReference>
<dbReference type="SMART" id="SM00346">
    <property type="entry name" value="HTH_ICLR"/>
    <property type="match status" value="1"/>
</dbReference>
<gene>
    <name evidence="6" type="ORF">ACFSBX_12285</name>
</gene>
<evidence type="ECO:0000313" key="7">
    <source>
        <dbReference type="Proteomes" id="UP001597085"/>
    </source>
</evidence>